<protein>
    <submittedName>
        <fullName evidence="2">Uncharacterized protein</fullName>
    </submittedName>
</protein>
<reference evidence="2" key="1">
    <citation type="submission" date="2022-10" db="EMBL/GenBank/DDBJ databases">
        <title>The WGS of Solirubrobacter ginsenosidimutans DSM 21036.</title>
        <authorList>
            <person name="Jiang Z."/>
        </authorList>
    </citation>
    <scope>NUCLEOTIDE SEQUENCE</scope>
    <source>
        <strain evidence="2">DSM 21036</strain>
    </source>
</reference>
<dbReference type="RefSeq" id="WP_270044224.1">
    <property type="nucleotide sequence ID" value="NZ_JAPDOD010000040.1"/>
</dbReference>
<proteinExistence type="predicted"/>
<evidence type="ECO:0000313" key="3">
    <source>
        <dbReference type="Proteomes" id="UP001149140"/>
    </source>
</evidence>
<dbReference type="Proteomes" id="UP001149140">
    <property type="component" value="Unassembled WGS sequence"/>
</dbReference>
<comment type="caution">
    <text evidence="2">The sequence shown here is derived from an EMBL/GenBank/DDBJ whole genome shotgun (WGS) entry which is preliminary data.</text>
</comment>
<name>A0A9X3S3U0_9ACTN</name>
<organism evidence="2 3">
    <name type="scientific">Solirubrobacter ginsenosidimutans</name>
    <dbReference type="NCBI Taxonomy" id="490573"/>
    <lineage>
        <taxon>Bacteria</taxon>
        <taxon>Bacillati</taxon>
        <taxon>Actinomycetota</taxon>
        <taxon>Thermoleophilia</taxon>
        <taxon>Solirubrobacterales</taxon>
        <taxon>Solirubrobacteraceae</taxon>
        <taxon>Solirubrobacter</taxon>
    </lineage>
</organism>
<gene>
    <name evidence="2" type="ORF">OM076_32160</name>
</gene>
<feature type="coiled-coil region" evidence="1">
    <location>
        <begin position="81"/>
        <end position="115"/>
    </location>
</feature>
<sequence>MAERGGVELVAEWQKAMRSLASSAAAVAGRAELPEQLVAPLHRQTEVLQAILERERRLQQELITRAFAPYDAVFDLLEQSAGALHRQAEALTESARALEQAAEMMETQAELFERTISVMRQPGEIVKRAAGAGPPAEDP</sequence>
<evidence type="ECO:0000256" key="1">
    <source>
        <dbReference type="SAM" id="Coils"/>
    </source>
</evidence>
<dbReference type="AlphaFoldDB" id="A0A9X3S3U0"/>
<keyword evidence="1" id="KW-0175">Coiled coil</keyword>
<keyword evidence="3" id="KW-1185">Reference proteome</keyword>
<accession>A0A9X3S3U0</accession>
<evidence type="ECO:0000313" key="2">
    <source>
        <dbReference type="EMBL" id="MDA0164969.1"/>
    </source>
</evidence>
<dbReference type="EMBL" id="JAPDOD010000040">
    <property type="protein sequence ID" value="MDA0164969.1"/>
    <property type="molecule type" value="Genomic_DNA"/>
</dbReference>